<keyword evidence="1" id="KW-0808">Transferase</keyword>
<name>A0ABQ5J5Q7_9ASTR</name>
<dbReference type="Pfam" id="PF03141">
    <property type="entry name" value="Methyltransf_29"/>
    <property type="match status" value="1"/>
</dbReference>
<dbReference type="EMBL" id="BQNB010021559">
    <property type="protein sequence ID" value="GJU07636.1"/>
    <property type="molecule type" value="Genomic_DNA"/>
</dbReference>
<organism evidence="3 4">
    <name type="scientific">Tanacetum coccineum</name>
    <dbReference type="NCBI Taxonomy" id="301880"/>
    <lineage>
        <taxon>Eukaryota</taxon>
        <taxon>Viridiplantae</taxon>
        <taxon>Streptophyta</taxon>
        <taxon>Embryophyta</taxon>
        <taxon>Tracheophyta</taxon>
        <taxon>Spermatophyta</taxon>
        <taxon>Magnoliopsida</taxon>
        <taxon>eudicotyledons</taxon>
        <taxon>Gunneridae</taxon>
        <taxon>Pentapetalae</taxon>
        <taxon>asterids</taxon>
        <taxon>campanulids</taxon>
        <taxon>Asterales</taxon>
        <taxon>Asteraceae</taxon>
        <taxon>Asteroideae</taxon>
        <taxon>Anthemideae</taxon>
        <taxon>Anthemidinae</taxon>
        <taxon>Tanacetum</taxon>
    </lineage>
</organism>
<comment type="caution">
    <text evidence="3">The sequence shown here is derived from an EMBL/GenBank/DDBJ whole genome shotgun (WGS) entry which is preliminary data.</text>
</comment>
<evidence type="ECO:0000313" key="4">
    <source>
        <dbReference type="Proteomes" id="UP001151760"/>
    </source>
</evidence>
<evidence type="ECO:0000256" key="2">
    <source>
        <dbReference type="ARBA" id="ARBA00023180"/>
    </source>
</evidence>
<evidence type="ECO:0000256" key="1">
    <source>
        <dbReference type="ARBA" id="ARBA00022603"/>
    </source>
</evidence>
<keyword evidence="1" id="KW-0489">Methyltransferase</keyword>
<evidence type="ECO:0000313" key="3">
    <source>
        <dbReference type="EMBL" id="GJU07636.1"/>
    </source>
</evidence>
<reference evidence="3" key="2">
    <citation type="submission" date="2022-01" db="EMBL/GenBank/DDBJ databases">
        <authorList>
            <person name="Yamashiro T."/>
            <person name="Shiraishi A."/>
            <person name="Satake H."/>
            <person name="Nakayama K."/>
        </authorList>
    </citation>
    <scope>NUCLEOTIDE SEQUENCE</scope>
</reference>
<proteinExistence type="predicted"/>
<accession>A0ABQ5J5Q7</accession>
<reference evidence="3" key="1">
    <citation type="journal article" date="2022" name="Int. J. Mol. Sci.">
        <title>Draft Genome of Tanacetum Coccineum: Genomic Comparison of Closely Related Tanacetum-Family Plants.</title>
        <authorList>
            <person name="Yamashiro T."/>
            <person name="Shiraishi A."/>
            <person name="Nakayama K."/>
            <person name="Satake H."/>
        </authorList>
    </citation>
    <scope>NUCLEOTIDE SEQUENCE</scope>
</reference>
<gene>
    <name evidence="3" type="ORF">Tco_1124066</name>
</gene>
<protein>
    <submittedName>
        <fullName evidence="3">Protein ILITYHIA</fullName>
    </submittedName>
</protein>
<dbReference type="Gene3D" id="3.40.50.450">
    <property type="match status" value="1"/>
</dbReference>
<keyword evidence="2" id="KW-0325">Glycoprotein</keyword>
<sequence length="392" mass="42756">MDINASFGGFAAALDSPKSWVMNVVSTLAGWVTQKIQILRLADSYAEHQVTINIMPIWPSSSEFFYYRFSGYVIGAIPSYHGSVAPALNELCLGLKPKEVAPALSSVYAKDVHVRMACFLLYRPVLFLRSHAEVVLSHVNYNMRMAAAGALAVVLYEYPDTLHESLTTLFSLYIPNSADVLRTKDLPAMTFLISQALERWILKSSVGEWQDTITKEDGKLELANKYYHVGICRYVTSLQLARCYIWMKTPCLMHQCAGTSEVTILFSSGLGRESPRGDIGSVAAGTSEVTILFSSGLGRESPRGPLQLEGRGKLVICTYLIVSSLKAGGSLPKASLKIGVVLSRGLVPGRHKSGLQTIYRKMNKDNTMYGFRGGAAGVMKGSNDSTGDTLSV</sequence>
<keyword evidence="4" id="KW-1185">Reference proteome</keyword>
<dbReference type="InterPro" id="IPR004159">
    <property type="entry name" value="Put_SAM_MeTrfase"/>
</dbReference>
<dbReference type="Proteomes" id="UP001151760">
    <property type="component" value="Unassembled WGS sequence"/>
</dbReference>